<keyword evidence="3" id="KW-1185">Reference proteome</keyword>
<feature type="compositionally biased region" description="Basic and acidic residues" evidence="1">
    <location>
        <begin position="1"/>
        <end position="32"/>
    </location>
</feature>
<name>A0AAV4DY96_9GAST</name>
<dbReference type="Gene3D" id="1.10.1170.10">
    <property type="entry name" value="Inhibitor Of Apoptosis Protein (2mihbC-IAP-1), Chain A"/>
    <property type="match status" value="1"/>
</dbReference>
<dbReference type="EMBL" id="BLXT01008457">
    <property type="protein sequence ID" value="GFO49071.1"/>
    <property type="molecule type" value="Genomic_DNA"/>
</dbReference>
<proteinExistence type="predicted"/>
<evidence type="ECO:0000256" key="1">
    <source>
        <dbReference type="SAM" id="MobiDB-lite"/>
    </source>
</evidence>
<dbReference type="AlphaFoldDB" id="A0AAV4DY96"/>
<dbReference type="Gene3D" id="1.10.533.10">
    <property type="entry name" value="Death Domain, Fas"/>
    <property type="match status" value="1"/>
</dbReference>
<dbReference type="InterPro" id="IPR011029">
    <property type="entry name" value="DEATH-like_dom_sf"/>
</dbReference>
<organism evidence="2 3">
    <name type="scientific">Plakobranchus ocellatus</name>
    <dbReference type="NCBI Taxonomy" id="259542"/>
    <lineage>
        <taxon>Eukaryota</taxon>
        <taxon>Metazoa</taxon>
        <taxon>Spiralia</taxon>
        <taxon>Lophotrochozoa</taxon>
        <taxon>Mollusca</taxon>
        <taxon>Gastropoda</taxon>
        <taxon>Heterobranchia</taxon>
        <taxon>Euthyneura</taxon>
        <taxon>Panpulmonata</taxon>
        <taxon>Sacoglossa</taxon>
        <taxon>Placobranchoidea</taxon>
        <taxon>Plakobranchidae</taxon>
        <taxon>Plakobranchus</taxon>
    </lineage>
</organism>
<feature type="region of interest" description="Disordered" evidence="1">
    <location>
        <begin position="1"/>
        <end position="37"/>
    </location>
</feature>
<comment type="caution">
    <text evidence="2">The sequence shown here is derived from an EMBL/GenBank/DDBJ whole genome shotgun (WGS) entry which is preliminary data.</text>
</comment>
<protein>
    <submittedName>
        <fullName evidence="2">X-linked inhibitor of apoptosis</fullName>
    </submittedName>
</protein>
<accession>A0AAV4DY96</accession>
<dbReference type="Proteomes" id="UP000735302">
    <property type="component" value="Unassembled WGS sequence"/>
</dbReference>
<sequence>MSPDSKRRGKRKADDKEAEHRLKRRKLEESHGGDAVQSTVNVASRLKARRRCLLRMRRHRLYPVRRTPLPVLQHSGPAVVMLESRALPTDIDIHGHNDIDIRAERQKMKMKKILESHLKTCRVCLRDDHSIKYINMPCGHMTSCPACEPHMIRCADCCAAIQHTIFCPVAEYGGGFWFQDWYMSRE</sequence>
<evidence type="ECO:0000313" key="2">
    <source>
        <dbReference type="EMBL" id="GFO49071.1"/>
    </source>
</evidence>
<gene>
    <name evidence="2" type="ORF">PoB_007557600</name>
</gene>
<evidence type="ECO:0000313" key="3">
    <source>
        <dbReference type="Proteomes" id="UP000735302"/>
    </source>
</evidence>
<reference evidence="2 3" key="1">
    <citation type="journal article" date="2021" name="Elife">
        <title>Chloroplast acquisition without the gene transfer in kleptoplastic sea slugs, Plakobranchus ocellatus.</title>
        <authorList>
            <person name="Maeda T."/>
            <person name="Takahashi S."/>
            <person name="Yoshida T."/>
            <person name="Shimamura S."/>
            <person name="Takaki Y."/>
            <person name="Nagai Y."/>
            <person name="Toyoda A."/>
            <person name="Suzuki Y."/>
            <person name="Arimoto A."/>
            <person name="Ishii H."/>
            <person name="Satoh N."/>
            <person name="Nishiyama T."/>
            <person name="Hasebe M."/>
            <person name="Maruyama T."/>
            <person name="Minagawa J."/>
            <person name="Obokata J."/>
            <person name="Shigenobu S."/>
        </authorList>
    </citation>
    <scope>NUCLEOTIDE SEQUENCE [LARGE SCALE GENOMIC DNA]</scope>
</reference>